<dbReference type="PANTHER" id="PTHR11070">
    <property type="entry name" value="UVRD / RECB / PCRA DNA HELICASE FAMILY MEMBER"/>
    <property type="match status" value="1"/>
</dbReference>
<dbReference type="PROSITE" id="PS51198">
    <property type="entry name" value="UVRD_HELICASE_ATP_BIND"/>
    <property type="match status" value="1"/>
</dbReference>
<gene>
    <name evidence="19" type="ORF">CAE01nite_07580</name>
</gene>
<keyword evidence="5 15" id="KW-0378">Hydrolase</keyword>
<dbReference type="GO" id="GO:0005829">
    <property type="term" value="C:cytosol"/>
    <property type="evidence" value="ECO:0007669"/>
    <property type="project" value="TreeGrafter"/>
</dbReference>
<evidence type="ECO:0000256" key="14">
    <source>
        <dbReference type="ARBA" id="ARBA00048988"/>
    </source>
</evidence>
<evidence type="ECO:0000259" key="17">
    <source>
        <dbReference type="PROSITE" id="PS51198"/>
    </source>
</evidence>
<feature type="binding site" evidence="15">
    <location>
        <begin position="71"/>
        <end position="78"/>
    </location>
    <ligand>
        <name>ATP</name>
        <dbReference type="ChEBI" id="CHEBI:30616"/>
    </ligand>
</feature>
<evidence type="ECO:0000256" key="3">
    <source>
        <dbReference type="ARBA" id="ARBA00022741"/>
    </source>
</evidence>
<keyword evidence="3 15" id="KW-0547">Nucleotide-binding</keyword>
<comment type="caution">
    <text evidence="19">The sequence shown here is derived from an EMBL/GenBank/DDBJ whole genome shotgun (WGS) entry which is preliminary data.</text>
</comment>
<dbReference type="EC" id="5.6.2.4" evidence="13"/>
<evidence type="ECO:0000256" key="5">
    <source>
        <dbReference type="ARBA" id="ARBA00022801"/>
    </source>
</evidence>
<evidence type="ECO:0000256" key="1">
    <source>
        <dbReference type="ARBA" id="ARBA00009922"/>
    </source>
</evidence>
<feature type="domain" description="UvrD-like helicase C-terminal" evidence="18">
    <location>
        <begin position="367"/>
        <end position="667"/>
    </location>
</feature>
<evidence type="ECO:0000256" key="7">
    <source>
        <dbReference type="ARBA" id="ARBA00022839"/>
    </source>
</evidence>
<dbReference type="Proteomes" id="UP000321181">
    <property type="component" value="Unassembled WGS sequence"/>
</dbReference>
<dbReference type="Gene3D" id="1.10.486.10">
    <property type="entry name" value="PCRA, domain 4"/>
    <property type="match status" value="1"/>
</dbReference>
<evidence type="ECO:0000256" key="2">
    <source>
        <dbReference type="ARBA" id="ARBA00022722"/>
    </source>
</evidence>
<keyword evidence="11" id="KW-0413">Isomerase</keyword>
<keyword evidence="9" id="KW-0238">DNA-binding</keyword>
<keyword evidence="10" id="KW-0234">DNA repair</keyword>
<evidence type="ECO:0000259" key="18">
    <source>
        <dbReference type="PROSITE" id="PS51217"/>
    </source>
</evidence>
<reference evidence="19 20" key="1">
    <citation type="submission" date="2019-07" db="EMBL/GenBank/DDBJ databases">
        <title>Whole genome shotgun sequence of Cellulomonas aerilata NBRC 106308.</title>
        <authorList>
            <person name="Hosoyama A."/>
            <person name="Uohara A."/>
            <person name="Ohji S."/>
            <person name="Ichikawa N."/>
        </authorList>
    </citation>
    <scope>NUCLEOTIDE SEQUENCE [LARGE SCALE GENOMIC DNA]</scope>
    <source>
        <strain evidence="19 20">NBRC 106308</strain>
    </source>
</reference>
<dbReference type="GO" id="GO:0005524">
    <property type="term" value="F:ATP binding"/>
    <property type="evidence" value="ECO:0007669"/>
    <property type="project" value="UniProtKB-UniRule"/>
</dbReference>
<dbReference type="Gene3D" id="3.40.50.300">
    <property type="entry name" value="P-loop containing nucleotide triphosphate hydrolases"/>
    <property type="match status" value="2"/>
</dbReference>
<keyword evidence="4" id="KW-0227">DNA damage</keyword>
<evidence type="ECO:0000313" key="20">
    <source>
        <dbReference type="Proteomes" id="UP000321181"/>
    </source>
</evidence>
<keyword evidence="8 15" id="KW-0067">ATP-binding</keyword>
<dbReference type="SUPFAM" id="SSF52540">
    <property type="entry name" value="P-loop containing nucleoside triphosphate hydrolases"/>
    <property type="match status" value="1"/>
</dbReference>
<dbReference type="AlphaFoldDB" id="A0A512D970"/>
<dbReference type="GO" id="GO:0000725">
    <property type="term" value="P:recombinational repair"/>
    <property type="evidence" value="ECO:0007669"/>
    <property type="project" value="TreeGrafter"/>
</dbReference>
<evidence type="ECO:0000256" key="6">
    <source>
        <dbReference type="ARBA" id="ARBA00022806"/>
    </source>
</evidence>
<evidence type="ECO:0000256" key="4">
    <source>
        <dbReference type="ARBA" id="ARBA00022763"/>
    </source>
</evidence>
<dbReference type="GO" id="GO:0033202">
    <property type="term" value="C:DNA helicase complex"/>
    <property type="evidence" value="ECO:0007669"/>
    <property type="project" value="TreeGrafter"/>
</dbReference>
<evidence type="ECO:0000256" key="9">
    <source>
        <dbReference type="ARBA" id="ARBA00023125"/>
    </source>
</evidence>
<evidence type="ECO:0000256" key="13">
    <source>
        <dbReference type="ARBA" id="ARBA00034808"/>
    </source>
</evidence>
<evidence type="ECO:0000313" key="19">
    <source>
        <dbReference type="EMBL" id="GEO33033.1"/>
    </source>
</evidence>
<evidence type="ECO:0000256" key="8">
    <source>
        <dbReference type="ARBA" id="ARBA00022840"/>
    </source>
</evidence>
<dbReference type="InterPro" id="IPR013986">
    <property type="entry name" value="DExx_box_DNA_helicase_dom_sf"/>
</dbReference>
<keyword evidence="7" id="KW-0269">Exonuclease</keyword>
<proteinExistence type="inferred from homology"/>
<dbReference type="GO" id="GO:0004527">
    <property type="term" value="F:exonuclease activity"/>
    <property type="evidence" value="ECO:0007669"/>
    <property type="project" value="UniProtKB-KW"/>
</dbReference>
<dbReference type="GO" id="GO:0003677">
    <property type="term" value="F:DNA binding"/>
    <property type="evidence" value="ECO:0007669"/>
    <property type="project" value="UniProtKB-KW"/>
</dbReference>
<evidence type="ECO:0000256" key="10">
    <source>
        <dbReference type="ARBA" id="ARBA00023204"/>
    </source>
</evidence>
<evidence type="ECO:0000256" key="11">
    <source>
        <dbReference type="ARBA" id="ARBA00023235"/>
    </source>
</evidence>
<dbReference type="InterPro" id="IPR014016">
    <property type="entry name" value="UvrD-like_ATP-bd"/>
</dbReference>
<keyword evidence="20" id="KW-1185">Reference proteome</keyword>
<keyword evidence="6 15" id="KW-0347">Helicase</keyword>
<dbReference type="InterPro" id="IPR014017">
    <property type="entry name" value="DNA_helicase_UvrD-like_C"/>
</dbReference>
<name>A0A512D970_9CELL</name>
<dbReference type="InterPro" id="IPR027417">
    <property type="entry name" value="P-loop_NTPase"/>
</dbReference>
<feature type="domain" description="UvrD-like helicase ATP-binding" evidence="17">
    <location>
        <begin position="50"/>
        <end position="360"/>
    </location>
</feature>
<evidence type="ECO:0000256" key="16">
    <source>
        <dbReference type="SAM" id="MobiDB-lite"/>
    </source>
</evidence>
<dbReference type="InterPro" id="IPR038726">
    <property type="entry name" value="PDDEXK_AddAB-type"/>
</dbReference>
<organism evidence="19 20">
    <name type="scientific">Cellulomonas aerilata</name>
    <dbReference type="NCBI Taxonomy" id="515326"/>
    <lineage>
        <taxon>Bacteria</taxon>
        <taxon>Bacillati</taxon>
        <taxon>Actinomycetota</taxon>
        <taxon>Actinomycetes</taxon>
        <taxon>Micrococcales</taxon>
        <taxon>Cellulomonadaceae</taxon>
        <taxon>Cellulomonas</taxon>
    </lineage>
</organism>
<sequence>MSHVPRVAGTGMSVARDVIRAVTASLLLEPTGVRLVRPSVVGGGAVALDADQRRVVDRVCAPDLRALLALGAPGTGKTTTAIEAVVAATDALGLTPDDVLVLVPTRRAAADLRDRLSARLSRTAGQPMVRTAASAAFSVLRARAAHLGEPPPTLISGPEQDLLLGELLAGHAAGDGVPLSWPAAVPADVIGVRSFRDELRDLLMRAAERGLAPDDLALLGRRHGRAEWVAAAQLYGEYLDVTRLRQSTPDAGDRFDPAVVVDEAAEALLAWDDEVPGAARPRWRLVVVDDHQESTAATARLLRVLADDGARLLLLADPDEAVQTFRGAFPALVGRATAAGRGLGELGAESLLLGTAWRQPAALRAVTTAVTQGIGSVAGVRHRRAVGRPDGATTGATARVAILPSPAQEAAYVVHALRSAHLERGVPWGRMAVVARSGGQVTALRRALAGGSVPVSVLGSDVPLREEPAVRPLLLALRCALDPVTLDAEAATTLLTSPYGGADAVGLRRVRRALRAEELAGGGGRASDALLVEMLQDPARTATLPSTVRRGPRRLAELLAAGRLAGLEPGATAQTVLWAVWSAAGLAEPWRRAALAGGAAGARADRDLDAVLALFRAAETFVDRLPQAAPLAFVEYLESQDLPSDSLAARSADADTVAVLTPAGAAGREWDVVVVAGVQDGTWPDLRLRDSLLGAQALVELLAGRSADGEVAGGEARAAVLADELRSFAVATSRARRALLVTAVADADQQPSPFVDLVQPPDGSGEAGDGSDERDERLATAPAPLDLRGLVGVLRARLEESVARPGGRPDPQAVQLLAHLARRGVEGADPAQWHGLAPLTTTEPLWPENEKVPVSPSKAETVTTCALRWALETAGGTVADGTSQTLGTLIHAIAQTLPRGTESELLAELDRRWLELGLRPGWPSLAERRRAEAMVRRLAAYVASAGEPVLLEAPFSVELDRAVLRGVVDRVEDVGDGLVQVVDLKTGKRAPTAGRAEDNPQLASYQLAVTEGAFDGLPAGSRSAGAQLVFVALGSRPTVRRQAGLEVTEDGSTWAHAMVDGVATTMAASAFTACVNDLCTMCPVRTSCPVRPEGRQVVE</sequence>
<dbReference type="Gene3D" id="3.90.320.10">
    <property type="match status" value="1"/>
</dbReference>
<feature type="region of interest" description="Disordered" evidence="16">
    <location>
        <begin position="751"/>
        <end position="781"/>
    </location>
</feature>
<dbReference type="Pfam" id="PF00580">
    <property type="entry name" value="UvrD-helicase"/>
    <property type="match status" value="1"/>
</dbReference>
<keyword evidence="2" id="KW-0540">Nuclease</keyword>
<dbReference type="EMBL" id="BJYY01000002">
    <property type="protein sequence ID" value="GEO33033.1"/>
    <property type="molecule type" value="Genomic_DNA"/>
</dbReference>
<evidence type="ECO:0000256" key="15">
    <source>
        <dbReference type="PROSITE-ProRule" id="PRU00560"/>
    </source>
</evidence>
<accession>A0A512D970</accession>
<dbReference type="Pfam" id="PF12705">
    <property type="entry name" value="PDDEXK_1"/>
    <property type="match status" value="1"/>
</dbReference>
<evidence type="ECO:0000256" key="12">
    <source>
        <dbReference type="ARBA" id="ARBA00034617"/>
    </source>
</evidence>
<comment type="catalytic activity">
    <reaction evidence="12">
        <text>Couples ATP hydrolysis with the unwinding of duplex DNA by translocating in the 3'-5' direction.</text>
        <dbReference type="EC" id="5.6.2.4"/>
    </reaction>
</comment>
<dbReference type="PANTHER" id="PTHR11070:SF59">
    <property type="entry name" value="DNA 3'-5' HELICASE"/>
    <property type="match status" value="1"/>
</dbReference>
<dbReference type="InterPro" id="IPR011604">
    <property type="entry name" value="PDDEXK-like_dom_sf"/>
</dbReference>
<dbReference type="PROSITE" id="PS51217">
    <property type="entry name" value="UVRD_HELICASE_CTER"/>
    <property type="match status" value="1"/>
</dbReference>
<protein>
    <recommendedName>
        <fullName evidence="13">DNA 3'-5' helicase</fullName>
        <ecNumber evidence="13">5.6.2.4</ecNumber>
    </recommendedName>
</protein>
<comment type="catalytic activity">
    <reaction evidence="14">
        <text>ATP + H2O = ADP + phosphate + H(+)</text>
        <dbReference type="Rhea" id="RHEA:13065"/>
        <dbReference type="ChEBI" id="CHEBI:15377"/>
        <dbReference type="ChEBI" id="CHEBI:15378"/>
        <dbReference type="ChEBI" id="CHEBI:30616"/>
        <dbReference type="ChEBI" id="CHEBI:43474"/>
        <dbReference type="ChEBI" id="CHEBI:456216"/>
        <dbReference type="EC" id="5.6.2.4"/>
    </reaction>
</comment>
<dbReference type="GO" id="GO:0043138">
    <property type="term" value="F:3'-5' DNA helicase activity"/>
    <property type="evidence" value="ECO:0007669"/>
    <property type="project" value="UniProtKB-EC"/>
</dbReference>
<dbReference type="InterPro" id="IPR000212">
    <property type="entry name" value="DNA_helicase_UvrD/REP"/>
</dbReference>
<comment type="similarity">
    <text evidence="1">Belongs to the helicase family. UvrD subfamily.</text>
</comment>
<dbReference type="Gene3D" id="1.10.10.160">
    <property type="match status" value="1"/>
</dbReference>